<evidence type="ECO:0000256" key="2">
    <source>
        <dbReference type="SAM" id="SignalP"/>
    </source>
</evidence>
<keyword evidence="4" id="KW-1185">Reference proteome</keyword>
<feature type="chain" id="PRO_5032948608" description="DUF2933 domain-containing protein" evidence="2">
    <location>
        <begin position="23"/>
        <end position="61"/>
    </location>
</feature>
<proteinExistence type="predicted"/>
<feature type="transmembrane region" description="Helical" evidence="1">
    <location>
        <begin position="32"/>
        <end position="51"/>
    </location>
</feature>
<keyword evidence="1" id="KW-1133">Transmembrane helix</keyword>
<protein>
    <recommendedName>
        <fullName evidence="5">DUF2933 domain-containing protein</fullName>
    </recommendedName>
</protein>
<dbReference type="RefSeq" id="WP_160591840.1">
    <property type="nucleotide sequence ID" value="NZ_BAAAFP010000001.1"/>
</dbReference>
<organism evidence="3 4">
    <name type="scientific">Alteraurantiacibacter aestuarii</name>
    <dbReference type="NCBI Taxonomy" id="650004"/>
    <lineage>
        <taxon>Bacteria</taxon>
        <taxon>Pseudomonadati</taxon>
        <taxon>Pseudomonadota</taxon>
        <taxon>Alphaproteobacteria</taxon>
        <taxon>Sphingomonadales</taxon>
        <taxon>Erythrobacteraceae</taxon>
        <taxon>Alteraurantiacibacter</taxon>
    </lineage>
</organism>
<evidence type="ECO:0000313" key="3">
    <source>
        <dbReference type="EMBL" id="MXO89075.1"/>
    </source>
</evidence>
<keyword evidence="2" id="KW-0732">Signal</keyword>
<dbReference type="EMBL" id="WTYY01000005">
    <property type="protein sequence ID" value="MXO89075.1"/>
    <property type="molecule type" value="Genomic_DNA"/>
</dbReference>
<sequence>MKKIYTALAFAAAMLLAAWLGAQQMITPDMSSTLLIVLPVMWVLSLGRNGGNRCISKAHDA</sequence>
<reference evidence="3 4" key="1">
    <citation type="submission" date="2019-12" db="EMBL/GenBank/DDBJ databases">
        <title>Genomic-based taxomic classification of the family Erythrobacteraceae.</title>
        <authorList>
            <person name="Xu L."/>
        </authorList>
    </citation>
    <scope>NUCLEOTIDE SEQUENCE [LARGE SCALE GENOMIC DNA]</scope>
    <source>
        <strain evidence="3 4">JCM 16339</strain>
    </source>
</reference>
<evidence type="ECO:0000256" key="1">
    <source>
        <dbReference type="SAM" id="Phobius"/>
    </source>
</evidence>
<comment type="caution">
    <text evidence="3">The sequence shown here is derived from an EMBL/GenBank/DDBJ whole genome shotgun (WGS) entry which is preliminary data.</text>
</comment>
<dbReference type="AlphaFoldDB" id="A0A844ZML0"/>
<feature type="signal peptide" evidence="2">
    <location>
        <begin position="1"/>
        <end position="22"/>
    </location>
</feature>
<keyword evidence="1" id="KW-0812">Transmembrane</keyword>
<evidence type="ECO:0000313" key="4">
    <source>
        <dbReference type="Proteomes" id="UP000435243"/>
    </source>
</evidence>
<gene>
    <name evidence="3" type="ORF">GRI32_10020</name>
</gene>
<dbReference type="Proteomes" id="UP000435243">
    <property type="component" value="Unassembled WGS sequence"/>
</dbReference>
<accession>A0A844ZML0</accession>
<evidence type="ECO:0008006" key="5">
    <source>
        <dbReference type="Google" id="ProtNLM"/>
    </source>
</evidence>
<name>A0A844ZML0_9SPHN</name>
<keyword evidence="1" id="KW-0472">Membrane</keyword>